<sequence length="376" mass="43290">MILISILLTSTYLLLIGSFVYGFDKIKRFKRHDIPAKTKFSIVIPFRNEAKNLPKLLTSIAALKYPKQLFEIIFVDDASEDTSVELIMEFMNAGRNDIQFQLISNKRKTNAPKKDAITTAISIAKYEWIITTDADCILPKYWLDSFDTYIQNSNTVSIAAPVTYFYENTFLNQFQLLDMLSLQGATIGGFGIKTPFLCNGANFAYNKQVFIELNGFEGNTDMASGDDVFLLEKIVKAYPKQIHYLKCKEAIVVTRSQPFWHELISQRVRWAAKTSAYNNMFGKFTGLVVLMMNGLIIATLVLALFGVFNFKIWFYILIIKFNIDFYLIYKTAVFFNQANVLRTFAFGFIIYPFFSIYVAFISVFSSYKWKGRNFEK</sequence>
<evidence type="ECO:0000313" key="6">
    <source>
        <dbReference type="EMBL" id="GAA4888518.1"/>
    </source>
</evidence>
<evidence type="ECO:0000259" key="5">
    <source>
        <dbReference type="Pfam" id="PF00535"/>
    </source>
</evidence>
<keyword evidence="2" id="KW-0328">Glycosyltransferase</keyword>
<name>A0ABP9EW89_9FLAO</name>
<feature type="transmembrane region" description="Helical" evidence="4">
    <location>
        <begin position="6"/>
        <end position="23"/>
    </location>
</feature>
<keyword evidence="4" id="KW-1133">Transmembrane helix</keyword>
<feature type="domain" description="Glycosyltransferase 2-like" evidence="5">
    <location>
        <begin position="41"/>
        <end position="210"/>
    </location>
</feature>
<keyword evidence="4" id="KW-0472">Membrane</keyword>
<dbReference type="EMBL" id="BAABJH010000001">
    <property type="protein sequence ID" value="GAA4888518.1"/>
    <property type="molecule type" value="Genomic_DNA"/>
</dbReference>
<dbReference type="InterPro" id="IPR001173">
    <property type="entry name" value="Glyco_trans_2-like"/>
</dbReference>
<proteinExistence type="inferred from homology"/>
<evidence type="ECO:0000313" key="7">
    <source>
        <dbReference type="Proteomes" id="UP001500433"/>
    </source>
</evidence>
<evidence type="ECO:0000256" key="4">
    <source>
        <dbReference type="SAM" id="Phobius"/>
    </source>
</evidence>
<evidence type="ECO:0000256" key="1">
    <source>
        <dbReference type="ARBA" id="ARBA00006739"/>
    </source>
</evidence>
<gene>
    <name evidence="6" type="ORF">GCM10023311_10540</name>
</gene>
<dbReference type="InterPro" id="IPR029044">
    <property type="entry name" value="Nucleotide-diphossugar_trans"/>
</dbReference>
<feature type="transmembrane region" description="Helical" evidence="4">
    <location>
        <begin position="312"/>
        <end position="329"/>
    </location>
</feature>
<feature type="transmembrane region" description="Helical" evidence="4">
    <location>
        <begin position="284"/>
        <end position="306"/>
    </location>
</feature>
<dbReference type="CDD" id="cd04192">
    <property type="entry name" value="GT_2_like_e"/>
    <property type="match status" value="1"/>
</dbReference>
<keyword evidence="3" id="KW-0808">Transferase</keyword>
<dbReference type="RefSeq" id="WP_345272989.1">
    <property type="nucleotide sequence ID" value="NZ_BAABJH010000001.1"/>
</dbReference>
<dbReference type="Gene3D" id="3.90.550.10">
    <property type="entry name" value="Spore Coat Polysaccharide Biosynthesis Protein SpsA, Chain A"/>
    <property type="match status" value="1"/>
</dbReference>
<comment type="caution">
    <text evidence="6">The sequence shown here is derived from an EMBL/GenBank/DDBJ whole genome shotgun (WGS) entry which is preliminary data.</text>
</comment>
<reference evidence="7" key="1">
    <citation type="journal article" date="2019" name="Int. J. Syst. Evol. Microbiol.">
        <title>The Global Catalogue of Microorganisms (GCM) 10K type strain sequencing project: providing services to taxonomists for standard genome sequencing and annotation.</title>
        <authorList>
            <consortium name="The Broad Institute Genomics Platform"/>
            <consortium name="The Broad Institute Genome Sequencing Center for Infectious Disease"/>
            <person name="Wu L."/>
            <person name="Ma J."/>
        </authorList>
    </citation>
    <scope>NUCLEOTIDE SEQUENCE [LARGE SCALE GENOMIC DNA]</scope>
    <source>
        <strain evidence="7">JCM 18274</strain>
    </source>
</reference>
<dbReference type="Proteomes" id="UP001500433">
    <property type="component" value="Unassembled WGS sequence"/>
</dbReference>
<organism evidence="6 7">
    <name type="scientific">Flaviramulus aquimarinus</name>
    <dbReference type="NCBI Taxonomy" id="1170456"/>
    <lineage>
        <taxon>Bacteria</taxon>
        <taxon>Pseudomonadati</taxon>
        <taxon>Bacteroidota</taxon>
        <taxon>Flavobacteriia</taxon>
        <taxon>Flavobacteriales</taxon>
        <taxon>Flavobacteriaceae</taxon>
        <taxon>Flaviramulus</taxon>
    </lineage>
</organism>
<protein>
    <submittedName>
        <fullName evidence="6">Glycosyltransferase</fullName>
    </submittedName>
</protein>
<evidence type="ECO:0000256" key="3">
    <source>
        <dbReference type="ARBA" id="ARBA00022679"/>
    </source>
</evidence>
<keyword evidence="4" id="KW-0812">Transmembrane</keyword>
<comment type="similarity">
    <text evidence="1">Belongs to the glycosyltransferase 2 family.</text>
</comment>
<accession>A0ABP9EW89</accession>
<keyword evidence="7" id="KW-1185">Reference proteome</keyword>
<dbReference type="PANTHER" id="PTHR43630">
    <property type="entry name" value="POLY-BETA-1,6-N-ACETYL-D-GLUCOSAMINE SYNTHASE"/>
    <property type="match status" value="1"/>
</dbReference>
<dbReference type="Pfam" id="PF00535">
    <property type="entry name" value="Glycos_transf_2"/>
    <property type="match status" value="1"/>
</dbReference>
<dbReference type="PANTHER" id="PTHR43630:SF1">
    <property type="entry name" value="POLY-BETA-1,6-N-ACETYL-D-GLUCOSAMINE SYNTHASE"/>
    <property type="match status" value="1"/>
</dbReference>
<feature type="transmembrane region" description="Helical" evidence="4">
    <location>
        <begin position="341"/>
        <end position="367"/>
    </location>
</feature>
<dbReference type="SUPFAM" id="SSF53448">
    <property type="entry name" value="Nucleotide-diphospho-sugar transferases"/>
    <property type="match status" value="1"/>
</dbReference>
<evidence type="ECO:0000256" key="2">
    <source>
        <dbReference type="ARBA" id="ARBA00022676"/>
    </source>
</evidence>